<name>A0A1L8HRA4_XENLA</name>
<protein>
    <submittedName>
        <fullName evidence="7">Avidin</fullName>
    </submittedName>
</protein>
<dbReference type="PROSITE" id="PS51326">
    <property type="entry name" value="AVIDIN_2"/>
    <property type="match status" value="1"/>
</dbReference>
<dbReference type="InterPro" id="IPR036896">
    <property type="entry name" value="Avidin-like_sf"/>
</dbReference>
<evidence type="ECO:0000313" key="7">
    <source>
        <dbReference type="RefSeq" id="XP_018098396.1"/>
    </source>
</evidence>
<evidence type="ECO:0000256" key="4">
    <source>
        <dbReference type="ARBA" id="ARBA00022729"/>
    </source>
</evidence>
<dbReference type="PANTHER" id="PTHR34399:SF4">
    <property type="entry name" value="AVD PROTEIN"/>
    <property type="match status" value="1"/>
</dbReference>
<dbReference type="InterPro" id="IPR005468">
    <property type="entry name" value="Avidin/str"/>
</dbReference>
<evidence type="ECO:0000256" key="2">
    <source>
        <dbReference type="ARBA" id="ARBA00006297"/>
    </source>
</evidence>
<dbReference type="InterPro" id="IPR005469">
    <property type="entry name" value="Avidin"/>
</dbReference>
<dbReference type="SUPFAM" id="SSF50876">
    <property type="entry name" value="Avidin/streptavidin"/>
    <property type="match status" value="1"/>
</dbReference>
<dbReference type="GeneID" id="108706449"/>
<keyword evidence="6" id="KW-1185">Reference proteome</keyword>
<keyword evidence="3" id="KW-0964">Secreted</keyword>
<keyword evidence="4" id="KW-0732">Signal</keyword>
<evidence type="ECO:0000256" key="5">
    <source>
        <dbReference type="ARBA" id="ARBA00023267"/>
    </source>
</evidence>
<dbReference type="AlphaFoldDB" id="A0A1L8HRA4"/>
<dbReference type="PANTHER" id="PTHR34399">
    <property type="entry name" value="AVIDIN-RELATED"/>
    <property type="match status" value="1"/>
</dbReference>
<dbReference type="GO" id="GO:0009374">
    <property type="term" value="F:biotin binding"/>
    <property type="evidence" value="ECO:0000318"/>
    <property type="project" value="GO_Central"/>
</dbReference>
<dbReference type="OMA" id="TRTGHNT"/>
<dbReference type="Proteomes" id="UP000186698">
    <property type="component" value="Chromosome 1S"/>
</dbReference>
<comment type="subcellular location">
    <subcellularLocation>
        <location evidence="1">Secreted</location>
    </subcellularLocation>
</comment>
<dbReference type="GO" id="GO:0005576">
    <property type="term" value="C:extracellular region"/>
    <property type="evidence" value="ECO:0007669"/>
    <property type="project" value="UniProtKB-SubCell"/>
</dbReference>
<evidence type="ECO:0000256" key="3">
    <source>
        <dbReference type="ARBA" id="ARBA00022525"/>
    </source>
</evidence>
<reference evidence="7" key="1">
    <citation type="submission" date="2025-08" db="UniProtKB">
        <authorList>
            <consortium name="RefSeq"/>
        </authorList>
    </citation>
    <scope>IDENTIFICATION</scope>
    <source>
        <strain evidence="7">J_2021</strain>
        <tissue evidence="7">Erythrocytes</tissue>
    </source>
</reference>
<dbReference type="RefSeq" id="XP_018098396.1">
    <property type="nucleotide sequence ID" value="XM_018242907.2"/>
</dbReference>
<gene>
    <name evidence="7" type="primary">LOC108706449</name>
</gene>
<proteinExistence type="inferred from homology"/>
<dbReference type="Gene3D" id="2.40.128.30">
    <property type="entry name" value="Avidin-like"/>
    <property type="match status" value="1"/>
</dbReference>
<accession>A0A1L8HRA4</accession>
<dbReference type="Bgee" id="108706449">
    <property type="expression patterns" value="Expressed in muscle tissue and 7 other cell types or tissues"/>
</dbReference>
<evidence type="ECO:0000256" key="1">
    <source>
        <dbReference type="ARBA" id="ARBA00004613"/>
    </source>
</evidence>
<dbReference type="InterPro" id="IPR051764">
    <property type="entry name" value="Avidin/Streptavidin-rel"/>
</dbReference>
<dbReference type="PaxDb" id="8355-A0A1L8HRA4"/>
<dbReference type="OrthoDB" id="2821340at2759"/>
<dbReference type="KEGG" id="xla:108706449"/>
<comment type="similarity">
    <text evidence="2">Belongs to the avidin/streptavidin family.</text>
</comment>
<dbReference type="PRINTS" id="PR00709">
    <property type="entry name" value="AVIDIN"/>
</dbReference>
<dbReference type="Pfam" id="PF01382">
    <property type="entry name" value="Avidin"/>
    <property type="match status" value="1"/>
</dbReference>
<evidence type="ECO:0000313" key="6">
    <source>
        <dbReference type="Proteomes" id="UP000186698"/>
    </source>
</evidence>
<keyword evidence="5" id="KW-0092">Biotin</keyword>
<organism evidence="6 7">
    <name type="scientific">Xenopus laevis</name>
    <name type="common">African clawed frog</name>
    <dbReference type="NCBI Taxonomy" id="8355"/>
    <lineage>
        <taxon>Eukaryota</taxon>
        <taxon>Metazoa</taxon>
        <taxon>Chordata</taxon>
        <taxon>Craniata</taxon>
        <taxon>Vertebrata</taxon>
        <taxon>Euteleostomi</taxon>
        <taxon>Amphibia</taxon>
        <taxon>Batrachia</taxon>
        <taxon>Anura</taxon>
        <taxon>Pipoidea</taxon>
        <taxon>Pipidae</taxon>
        <taxon>Xenopodinae</taxon>
        <taxon>Xenopus</taxon>
        <taxon>Xenopus</taxon>
    </lineage>
</organism>
<sequence length="140" mass="15518">MKAYGVSASALLCLCVCAATKECNLQGQWRNNLGSNLTVNSVTKGGRFTGAYMTAVSSVDAKIVESALTGFWKPSEQPIFGFAVKWAFSDSLTVWAGQCFLNDQKEEILHTTWLLRSKQDNEQDNWKATRIGVDVFTRLK</sequence>